<dbReference type="SUPFAM" id="SSF52540">
    <property type="entry name" value="P-loop containing nucleoside triphosphate hydrolases"/>
    <property type="match status" value="1"/>
</dbReference>
<evidence type="ECO:0000256" key="6">
    <source>
        <dbReference type="ARBA" id="ARBA00023251"/>
    </source>
</evidence>
<dbReference type="Proteomes" id="UP000666915">
    <property type="component" value="Unassembled WGS sequence"/>
</dbReference>
<comment type="subcellular location">
    <subcellularLocation>
        <location evidence="1">Cell membrane</location>
        <topology evidence="1">Peripheral membrane protein</topology>
    </subcellularLocation>
</comment>
<evidence type="ECO:0000313" key="9">
    <source>
        <dbReference type="Proteomes" id="UP000666915"/>
    </source>
</evidence>
<keyword evidence="4" id="KW-0547">Nucleotide-binding</keyword>
<evidence type="ECO:0000256" key="5">
    <source>
        <dbReference type="ARBA" id="ARBA00022840"/>
    </source>
</evidence>
<name>A0ABS3RB63_9ACTN</name>
<keyword evidence="6" id="KW-0046">Antibiotic resistance</keyword>
<evidence type="ECO:0000256" key="4">
    <source>
        <dbReference type="ARBA" id="ARBA00022741"/>
    </source>
</evidence>
<dbReference type="Gene3D" id="3.40.50.300">
    <property type="entry name" value="P-loop containing nucleotide triphosphate hydrolases"/>
    <property type="match status" value="1"/>
</dbReference>
<dbReference type="PROSITE" id="PS00211">
    <property type="entry name" value="ABC_TRANSPORTER_1"/>
    <property type="match status" value="1"/>
</dbReference>
<comment type="caution">
    <text evidence="8">The sequence shown here is derived from an EMBL/GenBank/DDBJ whole genome shotgun (WGS) entry which is preliminary data.</text>
</comment>
<evidence type="ECO:0000259" key="7">
    <source>
        <dbReference type="PROSITE" id="PS50893"/>
    </source>
</evidence>
<dbReference type="SMART" id="SM00382">
    <property type="entry name" value="AAA"/>
    <property type="match status" value="1"/>
</dbReference>
<dbReference type="EMBL" id="JAGEOK010000033">
    <property type="protein sequence ID" value="MBO2443479.1"/>
    <property type="molecule type" value="Genomic_DNA"/>
</dbReference>
<sequence length="294" mass="32141">MTTVIETLGLTKRYGRTTALDALDLNIEQGEVFGYLGPNGAGKSTTVGLLLGFIRPTSGAARVFGLDVRRAARDIHRDLAYVPSEANLWPSLTGAETLHFLNTVHGSVDEAYRDELVRRFELDLDKKVRSYSHGNRQKILLIAAFAARPRLLVLDEPTTGLDPLMEQVFRQCVREARDRGQTVLLSSHILSEVEAVCDRVAMLRAGRIAETGSLEVLRRLAATHVRAHLDSAVPDLSGVPGIRNVVVDGRLVECDVSGPMRPLLHALADAGLEKLTTREPSLEELFIAQYGTAG</sequence>
<dbReference type="InterPro" id="IPR003593">
    <property type="entry name" value="AAA+_ATPase"/>
</dbReference>
<dbReference type="RefSeq" id="WP_208271790.1">
    <property type="nucleotide sequence ID" value="NZ_BAAAGM010000026.1"/>
</dbReference>
<dbReference type="CDD" id="cd03230">
    <property type="entry name" value="ABC_DR_subfamily_A"/>
    <property type="match status" value="1"/>
</dbReference>
<gene>
    <name evidence="8" type="ORF">J4557_38735</name>
</gene>
<reference evidence="8 9" key="1">
    <citation type="submission" date="2021-03" db="EMBL/GenBank/DDBJ databases">
        <authorList>
            <person name="Kanchanasin P."/>
            <person name="Saeng-In P."/>
            <person name="Phongsopitanun W."/>
            <person name="Yuki M."/>
            <person name="Kudo T."/>
            <person name="Ohkuma M."/>
            <person name="Tanasupawat S."/>
        </authorList>
    </citation>
    <scope>NUCLEOTIDE SEQUENCE [LARGE SCALE GENOMIC DNA]</scope>
    <source>
        <strain evidence="8 9">L46</strain>
    </source>
</reference>
<dbReference type="InterPro" id="IPR050763">
    <property type="entry name" value="ABC_transporter_ATP-binding"/>
</dbReference>
<evidence type="ECO:0000256" key="1">
    <source>
        <dbReference type="ARBA" id="ARBA00004202"/>
    </source>
</evidence>
<dbReference type="PROSITE" id="PS50893">
    <property type="entry name" value="ABC_TRANSPORTER_2"/>
    <property type="match status" value="1"/>
</dbReference>
<dbReference type="InterPro" id="IPR017871">
    <property type="entry name" value="ABC_transporter-like_CS"/>
</dbReference>
<evidence type="ECO:0000313" key="8">
    <source>
        <dbReference type="EMBL" id="MBO2443479.1"/>
    </source>
</evidence>
<evidence type="ECO:0000256" key="2">
    <source>
        <dbReference type="ARBA" id="ARBA00005417"/>
    </source>
</evidence>
<comment type="similarity">
    <text evidence="2">Belongs to the ABC transporter superfamily.</text>
</comment>
<dbReference type="GO" id="GO:0005524">
    <property type="term" value="F:ATP binding"/>
    <property type="evidence" value="ECO:0007669"/>
    <property type="project" value="UniProtKB-KW"/>
</dbReference>
<dbReference type="InterPro" id="IPR027417">
    <property type="entry name" value="P-loop_NTPase"/>
</dbReference>
<accession>A0ABS3RB63</accession>
<organism evidence="8 9">
    <name type="scientific">Actinomadura nitritigenes</name>
    <dbReference type="NCBI Taxonomy" id="134602"/>
    <lineage>
        <taxon>Bacteria</taxon>
        <taxon>Bacillati</taxon>
        <taxon>Actinomycetota</taxon>
        <taxon>Actinomycetes</taxon>
        <taxon>Streptosporangiales</taxon>
        <taxon>Thermomonosporaceae</taxon>
        <taxon>Actinomadura</taxon>
    </lineage>
</organism>
<dbReference type="PANTHER" id="PTHR42711">
    <property type="entry name" value="ABC TRANSPORTER ATP-BINDING PROTEIN"/>
    <property type="match status" value="1"/>
</dbReference>
<dbReference type="Pfam" id="PF00005">
    <property type="entry name" value="ABC_tran"/>
    <property type="match status" value="1"/>
</dbReference>
<feature type="domain" description="ABC transporter" evidence="7">
    <location>
        <begin position="5"/>
        <end position="230"/>
    </location>
</feature>
<dbReference type="PANTHER" id="PTHR42711:SF5">
    <property type="entry name" value="ABC TRANSPORTER ATP-BINDING PROTEIN NATA"/>
    <property type="match status" value="1"/>
</dbReference>
<keyword evidence="3" id="KW-0813">Transport</keyword>
<proteinExistence type="inferred from homology"/>
<keyword evidence="5 8" id="KW-0067">ATP-binding</keyword>
<protein>
    <submittedName>
        <fullName evidence="8">ABC transporter ATP-binding protein</fullName>
    </submittedName>
</protein>
<dbReference type="InterPro" id="IPR003439">
    <property type="entry name" value="ABC_transporter-like_ATP-bd"/>
</dbReference>
<evidence type="ECO:0000256" key="3">
    <source>
        <dbReference type="ARBA" id="ARBA00022448"/>
    </source>
</evidence>
<keyword evidence="9" id="KW-1185">Reference proteome</keyword>